<feature type="domain" description="RING-type" evidence="6">
    <location>
        <begin position="15"/>
        <end position="55"/>
    </location>
</feature>
<dbReference type="Gene3D" id="4.10.830.40">
    <property type="match status" value="1"/>
</dbReference>
<evidence type="ECO:0000259" key="7">
    <source>
        <dbReference type="PROSITE" id="PS50119"/>
    </source>
</evidence>
<keyword evidence="2 4" id="KW-0863">Zinc-finger</keyword>
<keyword evidence="3" id="KW-0862">Zinc</keyword>
<dbReference type="Pfam" id="PF15227">
    <property type="entry name" value="zf-C3HC4_4"/>
    <property type="match status" value="1"/>
</dbReference>
<feature type="non-terminal residue" evidence="8">
    <location>
        <position position="1"/>
    </location>
</feature>
<protein>
    <submittedName>
        <fullName evidence="8">TRI25 ligase</fullName>
    </submittedName>
</protein>
<dbReference type="CDD" id="cd19769">
    <property type="entry name" value="Bbox2_TRIM16-like"/>
    <property type="match status" value="1"/>
</dbReference>
<dbReference type="Gene3D" id="3.30.160.60">
    <property type="entry name" value="Classic Zinc Finger"/>
    <property type="match status" value="1"/>
</dbReference>
<dbReference type="InterPro" id="IPR058030">
    <property type="entry name" value="TRIM8/14/16/25/29/45/65_CC"/>
</dbReference>
<dbReference type="PROSITE" id="PS00518">
    <property type="entry name" value="ZF_RING_1"/>
    <property type="match status" value="1"/>
</dbReference>
<dbReference type="SUPFAM" id="SSF57850">
    <property type="entry name" value="RING/U-box"/>
    <property type="match status" value="1"/>
</dbReference>
<dbReference type="Pfam" id="PF25600">
    <property type="entry name" value="TRIM_CC"/>
    <property type="match status" value="1"/>
</dbReference>
<accession>A0A8X8BKV0</accession>
<organism evidence="8 9">
    <name type="scientific">Polypterus senegalus</name>
    <name type="common">Senegal bichir</name>
    <dbReference type="NCBI Taxonomy" id="55291"/>
    <lineage>
        <taxon>Eukaryota</taxon>
        <taxon>Metazoa</taxon>
        <taxon>Chordata</taxon>
        <taxon>Craniata</taxon>
        <taxon>Vertebrata</taxon>
        <taxon>Euteleostomi</taxon>
        <taxon>Actinopterygii</taxon>
        <taxon>Polypteriformes</taxon>
        <taxon>Polypteridae</taxon>
        <taxon>Polypterus</taxon>
    </lineage>
</organism>
<feature type="non-terminal residue" evidence="8">
    <location>
        <position position="302"/>
    </location>
</feature>
<keyword evidence="1" id="KW-0479">Metal-binding</keyword>
<dbReference type="PANTHER" id="PTHR25465:SF14">
    <property type="entry name" value="E3 UBIQUITIN-PROTEIN LIGASE TRIM65"/>
    <property type="match status" value="1"/>
</dbReference>
<dbReference type="PROSITE" id="PS50089">
    <property type="entry name" value="ZF_RING_2"/>
    <property type="match status" value="1"/>
</dbReference>
<dbReference type="Proteomes" id="UP000886611">
    <property type="component" value="Unassembled WGS sequence"/>
</dbReference>
<feature type="coiled-coil region" evidence="5">
    <location>
        <begin position="255"/>
        <end position="289"/>
    </location>
</feature>
<feature type="domain" description="B box-type" evidence="7">
    <location>
        <begin position="142"/>
        <end position="182"/>
    </location>
</feature>
<dbReference type="SUPFAM" id="SSF57845">
    <property type="entry name" value="B-box zinc-binding domain"/>
    <property type="match status" value="1"/>
</dbReference>
<comment type="caution">
    <text evidence="8">The sequence shown here is derived from an EMBL/GenBank/DDBJ whole genome shotgun (WGS) entry which is preliminary data.</text>
</comment>
<dbReference type="InterPro" id="IPR051051">
    <property type="entry name" value="E3_ubiq-ligase_TRIM/RNF"/>
</dbReference>
<dbReference type="GO" id="GO:0008270">
    <property type="term" value="F:zinc ion binding"/>
    <property type="evidence" value="ECO:0007669"/>
    <property type="project" value="UniProtKB-KW"/>
</dbReference>
<evidence type="ECO:0000256" key="5">
    <source>
        <dbReference type="SAM" id="Coils"/>
    </source>
</evidence>
<evidence type="ECO:0000256" key="3">
    <source>
        <dbReference type="ARBA" id="ARBA00022833"/>
    </source>
</evidence>
<evidence type="ECO:0000256" key="4">
    <source>
        <dbReference type="PROSITE-ProRule" id="PRU00024"/>
    </source>
</evidence>
<dbReference type="Pfam" id="PF00643">
    <property type="entry name" value="zf-B_box"/>
    <property type="match status" value="1"/>
</dbReference>
<evidence type="ECO:0000313" key="9">
    <source>
        <dbReference type="Proteomes" id="UP000886611"/>
    </source>
</evidence>
<name>A0A8X8BKV0_POLSE</name>
<dbReference type="EMBL" id="JAATIS010007298">
    <property type="protein sequence ID" value="KAG2458022.1"/>
    <property type="molecule type" value="Genomic_DNA"/>
</dbReference>
<sequence>MAEAELFGLQDEVICCICLDTLSDPVTILCGHSFCLRCLTEYWDQNQDCRCPQCRIYFTRRPKLHRNTALNGVVRKIKKPRLGPHPFENFKNMECDACIGSMSRPVKFCLTCMASFCQTHLKPHLEIAALKDHKLTDADGNLKDQFCAQHKKRLEMFCINDNKCVCVVCVATGHNEHIMVELEMERTEKQKQFGVTMNEIRRRLEEREKIMKKTKRAVEQMKISVPNAVDEHKKSFTDLICCIDETQRKLTERIREQVTREVEKAEGVIEKQKKDMEEQKKRDADLRELSETKEHNCILQVR</sequence>
<dbReference type="InterPro" id="IPR017907">
    <property type="entry name" value="Znf_RING_CS"/>
</dbReference>
<dbReference type="InterPro" id="IPR000315">
    <property type="entry name" value="Znf_B-box"/>
</dbReference>
<dbReference type="SMART" id="SM00184">
    <property type="entry name" value="RING"/>
    <property type="match status" value="1"/>
</dbReference>
<evidence type="ECO:0000256" key="2">
    <source>
        <dbReference type="ARBA" id="ARBA00022771"/>
    </source>
</evidence>
<dbReference type="AlphaFoldDB" id="A0A8X8BKV0"/>
<dbReference type="Gene3D" id="3.30.40.10">
    <property type="entry name" value="Zinc/RING finger domain, C3HC4 (zinc finger)"/>
    <property type="match status" value="1"/>
</dbReference>
<evidence type="ECO:0000259" key="6">
    <source>
        <dbReference type="PROSITE" id="PS50089"/>
    </source>
</evidence>
<dbReference type="InterPro" id="IPR001841">
    <property type="entry name" value="Znf_RING"/>
</dbReference>
<evidence type="ECO:0000313" key="8">
    <source>
        <dbReference type="EMBL" id="KAG2458022.1"/>
    </source>
</evidence>
<keyword evidence="5" id="KW-0175">Coiled coil</keyword>
<evidence type="ECO:0000256" key="1">
    <source>
        <dbReference type="ARBA" id="ARBA00022723"/>
    </source>
</evidence>
<dbReference type="PROSITE" id="PS50119">
    <property type="entry name" value="ZF_BBOX"/>
    <property type="match status" value="1"/>
</dbReference>
<keyword evidence="8" id="KW-0436">Ligase</keyword>
<dbReference type="InterPro" id="IPR013083">
    <property type="entry name" value="Znf_RING/FYVE/PHD"/>
</dbReference>
<dbReference type="PANTHER" id="PTHR25465">
    <property type="entry name" value="B-BOX DOMAIN CONTAINING"/>
    <property type="match status" value="1"/>
</dbReference>
<proteinExistence type="predicted"/>
<gene>
    <name evidence="8" type="primary">Trim25_41</name>
    <name evidence="8" type="ORF">GTO96_0017707</name>
</gene>
<dbReference type="GO" id="GO:0016874">
    <property type="term" value="F:ligase activity"/>
    <property type="evidence" value="ECO:0007669"/>
    <property type="project" value="UniProtKB-KW"/>
</dbReference>
<reference evidence="8 9" key="1">
    <citation type="journal article" date="2021" name="Cell">
        <title>Tracing the genetic footprints of vertebrate landing in non-teleost ray-finned fishes.</title>
        <authorList>
            <person name="Bi X."/>
            <person name="Wang K."/>
            <person name="Yang L."/>
            <person name="Pan H."/>
            <person name="Jiang H."/>
            <person name="Wei Q."/>
            <person name="Fang M."/>
            <person name="Yu H."/>
            <person name="Zhu C."/>
            <person name="Cai Y."/>
            <person name="He Y."/>
            <person name="Gan X."/>
            <person name="Zeng H."/>
            <person name="Yu D."/>
            <person name="Zhu Y."/>
            <person name="Jiang H."/>
            <person name="Qiu Q."/>
            <person name="Yang H."/>
            <person name="Zhang Y.E."/>
            <person name="Wang W."/>
            <person name="Zhu M."/>
            <person name="He S."/>
            <person name="Zhang G."/>
        </authorList>
    </citation>
    <scope>NUCLEOTIDE SEQUENCE [LARGE SCALE GENOMIC DNA]</scope>
    <source>
        <strain evidence="8">Bchr_013</strain>
    </source>
</reference>
<keyword evidence="9" id="KW-1185">Reference proteome</keyword>